<evidence type="ECO:0000259" key="5">
    <source>
        <dbReference type="Pfam" id="PF17921"/>
    </source>
</evidence>
<name>A0A151TCB8_CAJCA</name>
<dbReference type="InterPro" id="IPR012337">
    <property type="entry name" value="RNaseH-like_sf"/>
</dbReference>
<evidence type="ECO:0000313" key="6">
    <source>
        <dbReference type="EMBL" id="KYP64689.1"/>
    </source>
</evidence>
<dbReference type="InterPro" id="IPR043502">
    <property type="entry name" value="DNA/RNA_pol_sf"/>
</dbReference>
<reference evidence="6 7" key="1">
    <citation type="journal article" date="2012" name="Nat. Biotechnol.">
        <title>Draft genome sequence of pigeonpea (Cajanus cajan), an orphan legume crop of resource-poor farmers.</title>
        <authorList>
            <person name="Varshney R.K."/>
            <person name="Chen W."/>
            <person name="Li Y."/>
            <person name="Bharti A.K."/>
            <person name="Saxena R.K."/>
            <person name="Schlueter J.A."/>
            <person name="Donoghue M.T."/>
            <person name="Azam S."/>
            <person name="Fan G."/>
            <person name="Whaley A.M."/>
            <person name="Farmer A.D."/>
            <person name="Sheridan J."/>
            <person name="Iwata A."/>
            <person name="Tuteja R."/>
            <person name="Penmetsa R.V."/>
            <person name="Wu W."/>
            <person name="Upadhyaya H.D."/>
            <person name="Yang S.P."/>
            <person name="Shah T."/>
            <person name="Saxena K.B."/>
            <person name="Michael T."/>
            <person name="McCombie W.R."/>
            <person name="Yang B."/>
            <person name="Zhang G."/>
            <person name="Yang H."/>
            <person name="Wang J."/>
            <person name="Spillane C."/>
            <person name="Cook D.R."/>
            <person name="May G.D."/>
            <person name="Xu X."/>
            <person name="Jackson S.A."/>
        </authorList>
    </citation>
    <scope>NUCLEOTIDE SEQUENCE [LARGE SCALE GENOMIC DNA]</scope>
    <source>
        <strain evidence="7">cv. Asha</strain>
    </source>
</reference>
<keyword evidence="7" id="KW-1185">Reference proteome</keyword>
<dbReference type="PANTHER" id="PTHR37984">
    <property type="entry name" value="PROTEIN CBG26694"/>
    <property type="match status" value="1"/>
</dbReference>
<dbReference type="InterPro" id="IPR000477">
    <property type="entry name" value="RT_dom"/>
</dbReference>
<dbReference type="InterPro" id="IPR002156">
    <property type="entry name" value="RNaseH_domain"/>
</dbReference>
<dbReference type="Gramene" id="C.cajan_18747.t">
    <property type="protein sequence ID" value="C.cajan_18747.t"/>
    <property type="gene ID" value="C.cajan_18747"/>
</dbReference>
<evidence type="ECO:0000259" key="3">
    <source>
        <dbReference type="Pfam" id="PF13456"/>
    </source>
</evidence>
<dbReference type="FunFam" id="1.10.340.70:FF:000001">
    <property type="entry name" value="Retrovirus-related Pol polyprotein from transposon gypsy-like Protein"/>
    <property type="match status" value="1"/>
</dbReference>
<feature type="domain" description="Integrase zinc-binding" evidence="5">
    <location>
        <begin position="271"/>
        <end position="324"/>
    </location>
</feature>
<dbReference type="Gene3D" id="1.10.340.70">
    <property type="match status" value="1"/>
</dbReference>
<feature type="domain" description="Reverse transcriptase/retrotransposon-derived protein RNase H-like" evidence="4">
    <location>
        <begin position="137"/>
        <end position="182"/>
    </location>
</feature>
<evidence type="ECO:0000313" key="7">
    <source>
        <dbReference type="Proteomes" id="UP000075243"/>
    </source>
</evidence>
<dbReference type="PANTHER" id="PTHR37984:SF5">
    <property type="entry name" value="PROTEIN NYNRIN-LIKE"/>
    <property type="match status" value="1"/>
</dbReference>
<dbReference type="Pfam" id="PF17919">
    <property type="entry name" value="RT_RNaseH_2"/>
    <property type="match status" value="1"/>
</dbReference>
<dbReference type="InterPro" id="IPR043128">
    <property type="entry name" value="Rev_trsase/Diguanyl_cyclase"/>
</dbReference>
<dbReference type="Gene3D" id="3.10.10.10">
    <property type="entry name" value="HIV Type 1 Reverse Transcriptase, subunit A, domain 1"/>
    <property type="match status" value="1"/>
</dbReference>
<accession>A0A151TCB8</accession>
<keyword evidence="1" id="KW-0511">Multifunctional enzyme</keyword>
<evidence type="ECO:0000259" key="2">
    <source>
        <dbReference type="Pfam" id="PF00078"/>
    </source>
</evidence>
<protein>
    <submittedName>
        <fullName evidence="6">Retrotransposable element Tf2</fullName>
    </submittedName>
</protein>
<dbReference type="InterPro" id="IPR036397">
    <property type="entry name" value="RNaseH_sf"/>
</dbReference>
<dbReference type="CDD" id="cd01647">
    <property type="entry name" value="RT_LTR"/>
    <property type="match status" value="1"/>
</dbReference>
<proteinExistence type="predicted"/>
<dbReference type="Gene3D" id="3.30.70.270">
    <property type="match status" value="1"/>
</dbReference>
<dbReference type="GO" id="GO:0003676">
    <property type="term" value="F:nucleic acid binding"/>
    <property type="evidence" value="ECO:0007669"/>
    <property type="project" value="InterPro"/>
</dbReference>
<dbReference type="AlphaFoldDB" id="A0A151TCB8"/>
<sequence>MRAVPDSIKQLLEEFEEDMLLTGIIRPNINPYASPIILVKKKDGSWRFCVDYRALNKVTIPDKFPIPVIDELLDELTGATIFSKLDLKSGYHQIRMRVRMREEDIHKTAFRTQRFVRGYGVISRPLTELLKKEAFVWSEEATTAFEALKQALAELPILAVLDFSKQFVVESDASSQGIGALLGFDFEIQYKPGYENKAADGLSRQMMYAAITRVEMEEWQKWEEEFLEDAEIQVLMQKLVTAPDQQKGYELKEGKLFFKGKLVLPKNSCRIPLIIREFHASAMGGHAGVFRTFKRVSTAFFWKGMKKDITKFVAECHICQTNKYQTLVPWGLLQPLPIPTQIWTDLSMDFIGGLPRALGKDTILVVVDRLSKYAPLLHGRKKKATYQFLLDKTQHELSNWRATNLSFVGRCTLAKSVVVALPLWGILSLLENAWSQAYRFIWIESDNKLAVQFVTPGVSDTHPYLTMVSIIRLWIQKELHVCVLHVVREGNNVADFLASRGVSLGS</sequence>
<dbReference type="EMBL" id="CM003609">
    <property type="protein sequence ID" value="KYP64689.1"/>
    <property type="molecule type" value="Genomic_DNA"/>
</dbReference>
<dbReference type="InterPro" id="IPR041588">
    <property type="entry name" value="Integrase_H2C2"/>
</dbReference>
<feature type="domain" description="RNase H type-1" evidence="3">
    <location>
        <begin position="423"/>
        <end position="500"/>
    </location>
</feature>
<dbReference type="CDD" id="cd06222">
    <property type="entry name" value="RNase_H_like"/>
    <property type="match status" value="1"/>
</dbReference>
<dbReference type="InterPro" id="IPR044730">
    <property type="entry name" value="RNase_H-like_dom_plant"/>
</dbReference>
<dbReference type="SUPFAM" id="SSF56672">
    <property type="entry name" value="DNA/RNA polymerases"/>
    <property type="match status" value="1"/>
</dbReference>
<dbReference type="InterPro" id="IPR041577">
    <property type="entry name" value="RT_RNaseH_2"/>
</dbReference>
<dbReference type="GO" id="GO:0004523">
    <property type="term" value="F:RNA-DNA hybrid ribonuclease activity"/>
    <property type="evidence" value="ECO:0007669"/>
    <property type="project" value="InterPro"/>
</dbReference>
<dbReference type="Gene3D" id="3.30.420.10">
    <property type="entry name" value="Ribonuclease H-like superfamily/Ribonuclease H"/>
    <property type="match status" value="1"/>
</dbReference>
<dbReference type="SUPFAM" id="SSF53098">
    <property type="entry name" value="Ribonuclease H-like"/>
    <property type="match status" value="1"/>
</dbReference>
<gene>
    <name evidence="6" type="ORF">KK1_019294</name>
</gene>
<dbReference type="Pfam" id="PF17921">
    <property type="entry name" value="Integrase_H2C2"/>
    <property type="match status" value="1"/>
</dbReference>
<evidence type="ECO:0000256" key="1">
    <source>
        <dbReference type="ARBA" id="ARBA00023268"/>
    </source>
</evidence>
<organism evidence="6 7">
    <name type="scientific">Cajanus cajan</name>
    <name type="common">Pigeon pea</name>
    <name type="synonym">Cajanus indicus</name>
    <dbReference type="NCBI Taxonomy" id="3821"/>
    <lineage>
        <taxon>Eukaryota</taxon>
        <taxon>Viridiplantae</taxon>
        <taxon>Streptophyta</taxon>
        <taxon>Embryophyta</taxon>
        <taxon>Tracheophyta</taxon>
        <taxon>Spermatophyta</taxon>
        <taxon>Magnoliopsida</taxon>
        <taxon>eudicotyledons</taxon>
        <taxon>Gunneridae</taxon>
        <taxon>Pentapetalae</taxon>
        <taxon>rosids</taxon>
        <taxon>fabids</taxon>
        <taxon>Fabales</taxon>
        <taxon>Fabaceae</taxon>
        <taxon>Papilionoideae</taxon>
        <taxon>50 kb inversion clade</taxon>
        <taxon>NPAAA clade</taxon>
        <taxon>indigoferoid/millettioid clade</taxon>
        <taxon>Phaseoleae</taxon>
        <taxon>Cajanus</taxon>
    </lineage>
</organism>
<dbReference type="Pfam" id="PF00078">
    <property type="entry name" value="RVT_1"/>
    <property type="match status" value="1"/>
</dbReference>
<dbReference type="InterPro" id="IPR050951">
    <property type="entry name" value="Retrovirus_Pol_polyprotein"/>
</dbReference>
<dbReference type="Pfam" id="PF13456">
    <property type="entry name" value="RVT_3"/>
    <property type="match status" value="1"/>
</dbReference>
<evidence type="ECO:0000259" key="4">
    <source>
        <dbReference type="Pfam" id="PF17919"/>
    </source>
</evidence>
<dbReference type="Proteomes" id="UP000075243">
    <property type="component" value="Chromosome 7"/>
</dbReference>
<feature type="domain" description="Reverse transcriptase" evidence="2">
    <location>
        <begin position="39"/>
        <end position="113"/>
    </location>
</feature>